<reference evidence="2 3" key="1">
    <citation type="journal article" date="2014" name="Nat. Commun.">
        <title>Klebsormidium flaccidum genome reveals primary factors for plant terrestrial adaptation.</title>
        <authorList>
            <person name="Hori K."/>
            <person name="Maruyama F."/>
            <person name="Fujisawa T."/>
            <person name="Togashi T."/>
            <person name="Yamamoto N."/>
            <person name="Seo M."/>
            <person name="Sato S."/>
            <person name="Yamada T."/>
            <person name="Mori H."/>
            <person name="Tajima N."/>
            <person name="Moriyama T."/>
            <person name="Ikeuchi M."/>
            <person name="Watanabe M."/>
            <person name="Wada H."/>
            <person name="Kobayashi K."/>
            <person name="Saito M."/>
            <person name="Masuda T."/>
            <person name="Sasaki-Sekimoto Y."/>
            <person name="Mashiguchi K."/>
            <person name="Awai K."/>
            <person name="Shimojima M."/>
            <person name="Masuda S."/>
            <person name="Iwai M."/>
            <person name="Nobusawa T."/>
            <person name="Narise T."/>
            <person name="Kondo S."/>
            <person name="Saito H."/>
            <person name="Sato R."/>
            <person name="Murakawa M."/>
            <person name="Ihara Y."/>
            <person name="Oshima-Yamada Y."/>
            <person name="Ohtaka K."/>
            <person name="Satoh M."/>
            <person name="Sonobe K."/>
            <person name="Ishii M."/>
            <person name="Ohtani R."/>
            <person name="Kanamori-Sato M."/>
            <person name="Honoki R."/>
            <person name="Miyazaki D."/>
            <person name="Mochizuki H."/>
            <person name="Umetsu J."/>
            <person name="Higashi K."/>
            <person name="Shibata D."/>
            <person name="Kamiya Y."/>
            <person name="Sato N."/>
            <person name="Nakamura Y."/>
            <person name="Tabata S."/>
            <person name="Ida S."/>
            <person name="Kurokawa K."/>
            <person name="Ohta H."/>
        </authorList>
    </citation>
    <scope>NUCLEOTIDE SEQUENCE [LARGE SCALE GENOMIC DNA]</scope>
    <source>
        <strain evidence="2 3">NIES-2285</strain>
    </source>
</reference>
<sequence>MGAVLEGSPANLAKTILLLIGCLCAVAGLSQLRPEGRDLTGSFLLRVTGSASFLGCRNQTVFVTFSNESASAAPVGGDAESVATRAQLREGVAPLSIVEGELEECEVPCDILQLGNLTSLSEVEKVNCNIQYFNMTQMLTLLAAHKGQAWVQYSGDSLIRNQFMTIAEEILGLEANTIPHTHGICCTLDGLARNSSDRCTTWIGTDINPQDPSTYTWERARRALRDKTADFCFTLLDNIIVTDAIGAVPLLFKPGEIHPLVVVYDMGLHSMFHGFSQLGYRHHLETLTEKLRAVRQQQLEAGKARKWANETGVQTVSSEGMMFTRFIYHMPTAYTEDIFKFVDPLRRNERTELFVKILEQHVAKNEDLYSVVDTNRDDLEYVEGKEMYAGEAKMRKVHGWGA</sequence>
<keyword evidence="1" id="KW-0732">Signal</keyword>
<organism evidence="2 3">
    <name type="scientific">Klebsormidium nitens</name>
    <name type="common">Green alga</name>
    <name type="synonym">Ulothrix nitens</name>
    <dbReference type="NCBI Taxonomy" id="105231"/>
    <lineage>
        <taxon>Eukaryota</taxon>
        <taxon>Viridiplantae</taxon>
        <taxon>Streptophyta</taxon>
        <taxon>Klebsormidiophyceae</taxon>
        <taxon>Klebsormidiales</taxon>
        <taxon>Klebsormidiaceae</taxon>
        <taxon>Klebsormidium</taxon>
    </lineage>
</organism>
<name>A0A1Y1HXD7_KLENI</name>
<protein>
    <submittedName>
        <fullName evidence="2">Uncharacterized protein</fullName>
    </submittedName>
</protein>
<dbReference type="EMBL" id="DF237022">
    <property type="protein sequence ID" value="GAQ81176.1"/>
    <property type="molecule type" value="Genomic_DNA"/>
</dbReference>
<proteinExistence type="predicted"/>
<evidence type="ECO:0000256" key="1">
    <source>
        <dbReference type="SAM" id="SignalP"/>
    </source>
</evidence>
<keyword evidence="3" id="KW-1185">Reference proteome</keyword>
<evidence type="ECO:0000313" key="3">
    <source>
        <dbReference type="Proteomes" id="UP000054558"/>
    </source>
</evidence>
<gene>
    <name evidence="2" type="ORF">KFL_000730130</name>
</gene>
<evidence type="ECO:0000313" key="2">
    <source>
        <dbReference type="EMBL" id="GAQ81176.1"/>
    </source>
</evidence>
<feature type="chain" id="PRO_5013208637" evidence="1">
    <location>
        <begin position="29"/>
        <end position="402"/>
    </location>
</feature>
<feature type="signal peptide" evidence="1">
    <location>
        <begin position="1"/>
        <end position="28"/>
    </location>
</feature>
<dbReference type="Proteomes" id="UP000054558">
    <property type="component" value="Unassembled WGS sequence"/>
</dbReference>
<dbReference type="AlphaFoldDB" id="A0A1Y1HXD7"/>
<accession>A0A1Y1HXD7</accession>